<evidence type="ECO:0000313" key="2">
    <source>
        <dbReference type="EMBL" id="PVU85746.1"/>
    </source>
</evidence>
<accession>A0A2T9Y059</accession>
<dbReference type="EMBL" id="MBFS01003612">
    <property type="protein sequence ID" value="PVU85746.1"/>
    <property type="molecule type" value="Genomic_DNA"/>
</dbReference>
<organism evidence="2 3">
    <name type="scientific">Smittium megazygosporum</name>
    <dbReference type="NCBI Taxonomy" id="133381"/>
    <lineage>
        <taxon>Eukaryota</taxon>
        <taxon>Fungi</taxon>
        <taxon>Fungi incertae sedis</taxon>
        <taxon>Zoopagomycota</taxon>
        <taxon>Kickxellomycotina</taxon>
        <taxon>Harpellomycetes</taxon>
        <taxon>Harpellales</taxon>
        <taxon>Legeriomycetaceae</taxon>
        <taxon>Smittium</taxon>
    </lineage>
</organism>
<keyword evidence="3" id="KW-1185">Reference proteome</keyword>
<feature type="compositionally biased region" description="Basic and acidic residues" evidence="1">
    <location>
        <begin position="7"/>
        <end position="19"/>
    </location>
</feature>
<feature type="region of interest" description="Disordered" evidence="1">
    <location>
        <begin position="1"/>
        <end position="28"/>
    </location>
</feature>
<sequence>MKHARYRDKAYRTNGESRKTARGSSESSFTAASVLNEVFQKWAGDLTSAPRQPIGLPACWLAALSPREDSERS</sequence>
<protein>
    <submittedName>
        <fullName evidence="2">Uncharacterized protein</fullName>
    </submittedName>
</protein>
<dbReference type="AlphaFoldDB" id="A0A2T9Y059"/>
<evidence type="ECO:0000256" key="1">
    <source>
        <dbReference type="SAM" id="MobiDB-lite"/>
    </source>
</evidence>
<reference evidence="2 3" key="1">
    <citation type="journal article" date="2018" name="MBio">
        <title>Comparative Genomics Reveals the Core Gene Toolbox for the Fungus-Insect Symbiosis.</title>
        <authorList>
            <person name="Wang Y."/>
            <person name="Stata M."/>
            <person name="Wang W."/>
            <person name="Stajich J.E."/>
            <person name="White M.M."/>
            <person name="Moncalvo J.M."/>
        </authorList>
    </citation>
    <scope>NUCLEOTIDE SEQUENCE [LARGE SCALE GENOMIC DNA]</scope>
    <source>
        <strain evidence="2 3">SC-DP-2</strain>
    </source>
</reference>
<comment type="caution">
    <text evidence="2">The sequence shown here is derived from an EMBL/GenBank/DDBJ whole genome shotgun (WGS) entry which is preliminary data.</text>
</comment>
<name>A0A2T9Y059_9FUNG</name>
<gene>
    <name evidence="2" type="ORF">BB560_006926</name>
</gene>
<dbReference type="Proteomes" id="UP000245609">
    <property type="component" value="Unassembled WGS sequence"/>
</dbReference>
<proteinExistence type="predicted"/>
<evidence type="ECO:0000313" key="3">
    <source>
        <dbReference type="Proteomes" id="UP000245609"/>
    </source>
</evidence>